<accession>A0A2N0Z4E5</accession>
<gene>
    <name evidence="1" type="ORF">CWS01_07045</name>
</gene>
<comment type="caution">
    <text evidence="1">The sequence shown here is derived from an EMBL/GenBank/DDBJ whole genome shotgun (WGS) entry which is preliminary data.</text>
</comment>
<organism evidence="1 2">
    <name type="scientific">Niallia nealsonii</name>
    <dbReference type="NCBI Taxonomy" id="115979"/>
    <lineage>
        <taxon>Bacteria</taxon>
        <taxon>Bacillati</taxon>
        <taxon>Bacillota</taxon>
        <taxon>Bacilli</taxon>
        <taxon>Bacillales</taxon>
        <taxon>Bacillaceae</taxon>
        <taxon>Niallia</taxon>
    </lineage>
</organism>
<keyword evidence="2" id="KW-1185">Reference proteome</keyword>
<proteinExistence type="predicted"/>
<protein>
    <submittedName>
        <fullName evidence="1">Uncharacterized protein</fullName>
    </submittedName>
</protein>
<reference evidence="1 2" key="1">
    <citation type="journal article" date="2003" name="Int. J. Syst. Evol. Microbiol.">
        <title>Bacillus nealsonii sp. nov., isolated from a spacecraft-assembly facility, whose spores are gamma-radiation resistant.</title>
        <authorList>
            <person name="Venkateswaran K."/>
            <person name="Kempf M."/>
            <person name="Chen F."/>
            <person name="Satomi M."/>
            <person name="Nicholson W."/>
            <person name="Kern R."/>
        </authorList>
    </citation>
    <scope>NUCLEOTIDE SEQUENCE [LARGE SCALE GENOMIC DNA]</scope>
    <source>
        <strain evidence="1 2">FO-92</strain>
    </source>
</reference>
<evidence type="ECO:0000313" key="1">
    <source>
        <dbReference type="EMBL" id="PKG24364.1"/>
    </source>
</evidence>
<sequence>MGFSTLFNADRLILQFGNIHSQKIIREQHFNNDHSILNFAATANKSSEKDIIILIQKINLAKQDSILTLHGEKIIGHRTAFTISCFLLSKKHILY</sequence>
<dbReference type="EMBL" id="PISE01000014">
    <property type="protein sequence ID" value="PKG24364.1"/>
    <property type="molecule type" value="Genomic_DNA"/>
</dbReference>
<name>A0A2N0Z4E5_9BACI</name>
<dbReference type="Proteomes" id="UP000233375">
    <property type="component" value="Unassembled WGS sequence"/>
</dbReference>
<dbReference type="AlphaFoldDB" id="A0A2N0Z4E5"/>
<evidence type="ECO:0000313" key="2">
    <source>
        <dbReference type="Proteomes" id="UP000233375"/>
    </source>
</evidence>